<proteinExistence type="inferred from homology"/>
<evidence type="ECO:0000256" key="2">
    <source>
        <dbReference type="ARBA" id="ARBA00022729"/>
    </source>
</evidence>
<dbReference type="PANTHER" id="PTHR47235:SF1">
    <property type="entry name" value="BLR6548 PROTEIN"/>
    <property type="match status" value="1"/>
</dbReference>
<dbReference type="PATRIC" id="fig|279113.9.peg.3992"/>
<organism evidence="4 5">
    <name type="scientific">Collimonas pratensis</name>
    <dbReference type="NCBI Taxonomy" id="279113"/>
    <lineage>
        <taxon>Bacteria</taxon>
        <taxon>Pseudomonadati</taxon>
        <taxon>Pseudomonadota</taxon>
        <taxon>Betaproteobacteria</taxon>
        <taxon>Burkholderiales</taxon>
        <taxon>Oxalobacteraceae</taxon>
        <taxon>Collimonas</taxon>
    </lineage>
</organism>
<reference evidence="4 5" key="1">
    <citation type="submission" date="2015-11" db="EMBL/GenBank/DDBJ databases">
        <title>Exploring the genomic traits of fungus-feeding bacterial genus Collimonas.</title>
        <authorList>
            <person name="Song C."/>
            <person name="Schmidt R."/>
            <person name="de Jager V."/>
            <person name="Krzyzanowska D."/>
            <person name="Jongedijk E."/>
            <person name="Cankar K."/>
            <person name="Beekwilder J."/>
            <person name="van Veen A."/>
            <person name="de Boer W."/>
            <person name="van Veen J.A."/>
            <person name="Garbeva P."/>
        </authorList>
    </citation>
    <scope>NUCLEOTIDE SEQUENCE [LARGE SCALE GENOMIC DNA]</scope>
    <source>
        <strain evidence="4 5">Ter91</strain>
    </source>
</reference>
<keyword evidence="2" id="KW-0732">Signal</keyword>
<dbReference type="KEGG" id="cpra:CPter91_4025"/>
<dbReference type="AlphaFoldDB" id="A0A127Q908"/>
<dbReference type="CDD" id="cd06326">
    <property type="entry name" value="PBP1_ABC_ligand_binding-like"/>
    <property type="match status" value="1"/>
</dbReference>
<evidence type="ECO:0000256" key="1">
    <source>
        <dbReference type="ARBA" id="ARBA00010062"/>
    </source>
</evidence>
<dbReference type="InterPro" id="IPR028081">
    <property type="entry name" value="Leu-bd"/>
</dbReference>
<dbReference type="PANTHER" id="PTHR47235">
    <property type="entry name" value="BLR6548 PROTEIN"/>
    <property type="match status" value="1"/>
</dbReference>
<dbReference type="Gene3D" id="3.40.50.2300">
    <property type="match status" value="2"/>
</dbReference>
<dbReference type="InterPro" id="IPR028082">
    <property type="entry name" value="Peripla_BP_I"/>
</dbReference>
<dbReference type="STRING" id="279113.CPter91_4025"/>
<evidence type="ECO:0000313" key="4">
    <source>
        <dbReference type="EMBL" id="AMP06345.1"/>
    </source>
</evidence>
<evidence type="ECO:0000259" key="3">
    <source>
        <dbReference type="Pfam" id="PF13458"/>
    </source>
</evidence>
<accession>A0A127Q908</accession>
<feature type="domain" description="Leucine-binding protein" evidence="3">
    <location>
        <begin position="3"/>
        <end position="309"/>
    </location>
</feature>
<name>A0A127Q908_9BURK</name>
<comment type="similarity">
    <text evidence="1">Belongs to the leucine-binding protein family.</text>
</comment>
<dbReference type="Pfam" id="PF13458">
    <property type="entry name" value="Peripla_BP_6"/>
    <property type="match status" value="1"/>
</dbReference>
<dbReference type="EMBL" id="CP013234">
    <property type="protein sequence ID" value="AMP06345.1"/>
    <property type="molecule type" value="Genomic_DNA"/>
</dbReference>
<keyword evidence="4" id="KW-0675">Receptor</keyword>
<evidence type="ECO:0000313" key="5">
    <source>
        <dbReference type="Proteomes" id="UP000074561"/>
    </source>
</evidence>
<dbReference type="Proteomes" id="UP000074561">
    <property type="component" value="Chromosome"/>
</dbReference>
<sequence>MHEAISALIAKTNEEGGIYGRAIELITIDDGYEPERAVANTEKLLNEKKVFALIGYYGSSSTTAAMKVFSVAKAPLVGAISGADTLRTPVERYMFNARASYADETTAIVNQLVSIGLTKIAVFYQNDGFGKSGLNGVSQALKKHNMQPVVIGVVERNSLDVAAAVATISAAKPQAVIMVTLYKPTAAFVKQMKALGVYTQFTTLSPVGADLLAKELGTDARGIAISQVMPYPWDDTLPIVKEYQRVMKKQNKNYKPSYYGLEGFINARILIEGLKKAGKQPDREKLVDALDSGNLDIGGYIVKYSSDTHNGSKFVELTVLGNSGHLLH</sequence>
<dbReference type="SUPFAM" id="SSF53822">
    <property type="entry name" value="Periplasmic binding protein-like I"/>
    <property type="match status" value="1"/>
</dbReference>
<protein>
    <submittedName>
        <fullName evidence="4">Receptor ligand binding region family protein</fullName>
    </submittedName>
</protein>
<gene>
    <name evidence="4" type="ORF">CPter91_4025</name>
</gene>